<evidence type="ECO:0000313" key="1">
    <source>
        <dbReference type="EMBL" id="GAF83826.1"/>
    </source>
</evidence>
<dbReference type="SUPFAM" id="SSF88946">
    <property type="entry name" value="Sigma2 domain of RNA polymerase sigma factors"/>
    <property type="match status" value="1"/>
</dbReference>
<reference evidence="1" key="1">
    <citation type="journal article" date="2014" name="Front. Microbiol.">
        <title>High frequency of phylogenetically diverse reductive dehalogenase-homologous genes in deep subseafloor sedimentary metagenomes.</title>
        <authorList>
            <person name="Kawai M."/>
            <person name="Futagami T."/>
            <person name="Toyoda A."/>
            <person name="Takaki Y."/>
            <person name="Nishi S."/>
            <person name="Hori S."/>
            <person name="Arai W."/>
            <person name="Tsubouchi T."/>
            <person name="Morono Y."/>
            <person name="Uchiyama I."/>
            <person name="Ito T."/>
            <person name="Fujiyama A."/>
            <person name="Inagaki F."/>
            <person name="Takami H."/>
        </authorList>
    </citation>
    <scope>NUCLEOTIDE SEQUENCE</scope>
    <source>
        <strain evidence="1">Expedition CK06-06</strain>
    </source>
</reference>
<accession>X0T911</accession>
<feature type="non-terminal residue" evidence="1">
    <location>
        <position position="90"/>
    </location>
</feature>
<dbReference type="EMBL" id="BARS01003520">
    <property type="protein sequence ID" value="GAF83826.1"/>
    <property type="molecule type" value="Genomic_DNA"/>
</dbReference>
<protein>
    <recommendedName>
        <fullName evidence="2">RNA polymerase sigma-70 region 2 domain-containing protein</fullName>
    </recommendedName>
</protein>
<dbReference type="AlphaFoldDB" id="X0T911"/>
<dbReference type="GO" id="GO:0003700">
    <property type="term" value="F:DNA-binding transcription factor activity"/>
    <property type="evidence" value="ECO:0007669"/>
    <property type="project" value="InterPro"/>
</dbReference>
<dbReference type="InterPro" id="IPR013325">
    <property type="entry name" value="RNA_pol_sigma_r2"/>
</dbReference>
<comment type="caution">
    <text evidence="1">The sequence shown here is derived from an EMBL/GenBank/DDBJ whole genome shotgun (WGS) entry which is preliminary data.</text>
</comment>
<organism evidence="1">
    <name type="scientific">marine sediment metagenome</name>
    <dbReference type="NCBI Taxonomy" id="412755"/>
    <lineage>
        <taxon>unclassified sequences</taxon>
        <taxon>metagenomes</taxon>
        <taxon>ecological metagenomes</taxon>
    </lineage>
</organism>
<sequence length="90" mass="9967">MDEASSESAGVERSAARWQRAITSARQGDRSAQGQLFGRLRAYLWSRAQEQLDDQLRVKVSPSDVVQETLLAANEGFVGFRGKTRAELVV</sequence>
<dbReference type="GO" id="GO:0006352">
    <property type="term" value="P:DNA-templated transcription initiation"/>
    <property type="evidence" value="ECO:0007669"/>
    <property type="project" value="InterPro"/>
</dbReference>
<name>X0T911_9ZZZZ</name>
<dbReference type="Gene3D" id="1.10.1740.10">
    <property type="match status" value="1"/>
</dbReference>
<evidence type="ECO:0008006" key="2">
    <source>
        <dbReference type="Google" id="ProtNLM"/>
    </source>
</evidence>
<gene>
    <name evidence="1" type="ORF">S01H1_06828</name>
</gene>
<proteinExistence type="predicted"/>